<dbReference type="PANTHER" id="PTHR30462">
    <property type="entry name" value="INTERMEMBRANE TRANSPORT PROTEIN PQIB-RELATED"/>
    <property type="match status" value="1"/>
</dbReference>
<gene>
    <name evidence="8" type="primary">SBOV18761_4</name>
    <name evidence="8" type="ORF">NCTC6754_05389</name>
</gene>
<dbReference type="PANTHER" id="PTHR30462:SF0">
    <property type="entry name" value="INTERMEMBRANE TRANSPORT PROTEIN YEBT"/>
    <property type="match status" value="1"/>
</dbReference>
<dbReference type="Proteomes" id="UP000269208">
    <property type="component" value="Chromosome"/>
</dbReference>
<evidence type="ECO:0000256" key="4">
    <source>
        <dbReference type="ARBA" id="ARBA00022692"/>
    </source>
</evidence>
<feature type="domain" description="Mce/MlaD" evidence="7">
    <location>
        <begin position="148"/>
        <end position="223"/>
    </location>
</feature>
<dbReference type="InterPro" id="IPR003399">
    <property type="entry name" value="Mce/MlaD"/>
</dbReference>
<dbReference type="Pfam" id="PF02470">
    <property type="entry name" value="MlaD"/>
    <property type="match status" value="2"/>
</dbReference>
<dbReference type="GO" id="GO:0005886">
    <property type="term" value="C:plasma membrane"/>
    <property type="evidence" value="ECO:0007669"/>
    <property type="project" value="UniProtKB-SubCell"/>
</dbReference>
<comment type="subcellular location">
    <subcellularLocation>
        <location evidence="1">Cell inner membrane</location>
    </subcellularLocation>
</comment>
<evidence type="ECO:0000313" key="8">
    <source>
        <dbReference type="EMBL" id="VEB58388.1"/>
    </source>
</evidence>
<name>A0A447U1K2_SALET</name>
<reference evidence="8 9" key="1">
    <citation type="submission" date="2018-12" db="EMBL/GenBank/DDBJ databases">
        <authorList>
            <consortium name="Pathogen Informatics"/>
        </authorList>
    </citation>
    <scope>NUCLEOTIDE SEQUENCE [LARGE SCALE GENOMIC DNA]</scope>
    <source>
        <strain evidence="8 9">NCTC6754</strain>
    </source>
</reference>
<dbReference type="EMBL" id="LR134190">
    <property type="protein sequence ID" value="VEB58388.1"/>
    <property type="molecule type" value="Genomic_DNA"/>
</dbReference>
<evidence type="ECO:0000256" key="1">
    <source>
        <dbReference type="ARBA" id="ARBA00004533"/>
    </source>
</evidence>
<keyword evidence="3" id="KW-0997">Cell inner membrane</keyword>
<accession>A0A447U1K2</accession>
<protein>
    <submittedName>
        <fullName evidence="8">Mce-related protein</fullName>
    </submittedName>
</protein>
<evidence type="ECO:0000256" key="6">
    <source>
        <dbReference type="ARBA" id="ARBA00023136"/>
    </source>
</evidence>
<dbReference type="AlphaFoldDB" id="A0A447U1K2"/>
<dbReference type="InterPro" id="IPR051800">
    <property type="entry name" value="PqiA-PqiB_transport"/>
</dbReference>
<proteinExistence type="predicted"/>
<keyword evidence="4" id="KW-0812">Transmembrane</keyword>
<evidence type="ECO:0000313" key="9">
    <source>
        <dbReference type="Proteomes" id="UP000269208"/>
    </source>
</evidence>
<keyword evidence="2" id="KW-1003">Cell membrane</keyword>
<evidence type="ECO:0000259" key="7">
    <source>
        <dbReference type="Pfam" id="PF02470"/>
    </source>
</evidence>
<evidence type="ECO:0000256" key="2">
    <source>
        <dbReference type="ARBA" id="ARBA00022475"/>
    </source>
</evidence>
<evidence type="ECO:0000256" key="5">
    <source>
        <dbReference type="ARBA" id="ARBA00022989"/>
    </source>
</evidence>
<evidence type="ECO:0000256" key="3">
    <source>
        <dbReference type="ARBA" id="ARBA00022519"/>
    </source>
</evidence>
<sequence>MPGDGEPRSEFVVVPGEKALLHEANALTLTLTAPESYGIEPGQPLILHGVKIGQVIERNLSSKGVSFIVAIEPQHRDLVQGDSKFVVNSRVDVKVGLDGVEFLGASASEWIDGGIRILPGTSGKMKSTYPLYANLEKALENSLSDLPTTTLTLTAETLPDVQAGSVVLYRKFEVGEVITVRPRANTFDIDLHIKPEYRHLLTSNSVFWAEGGAKVQLNGSGLTVQASPLSRALKGAISF</sequence>
<keyword evidence="6" id="KW-0472">Membrane</keyword>
<keyword evidence="5" id="KW-1133">Transmembrane helix</keyword>
<feature type="domain" description="Mce/MlaD" evidence="7">
    <location>
        <begin position="27"/>
        <end position="89"/>
    </location>
</feature>
<organism evidence="8 9">
    <name type="scientific">Salmonella enterica I</name>
    <dbReference type="NCBI Taxonomy" id="59201"/>
    <lineage>
        <taxon>Bacteria</taxon>
        <taxon>Pseudomonadati</taxon>
        <taxon>Pseudomonadota</taxon>
        <taxon>Gammaproteobacteria</taxon>
        <taxon>Enterobacterales</taxon>
        <taxon>Enterobacteriaceae</taxon>
        <taxon>Salmonella</taxon>
    </lineage>
</organism>